<dbReference type="RefSeq" id="WP_186557832.1">
    <property type="nucleotide sequence ID" value="NZ_JACNMF010000001.1"/>
</dbReference>
<feature type="domain" description="DUF3298" evidence="1">
    <location>
        <begin position="178"/>
        <end position="229"/>
    </location>
</feature>
<evidence type="ECO:0000259" key="2">
    <source>
        <dbReference type="Pfam" id="PF13739"/>
    </source>
</evidence>
<dbReference type="EMBL" id="JACNMF010000001">
    <property type="protein sequence ID" value="MBC3756811.1"/>
    <property type="molecule type" value="Genomic_DNA"/>
</dbReference>
<dbReference type="Pfam" id="PF11738">
    <property type="entry name" value="DUF3298"/>
    <property type="match status" value="1"/>
</dbReference>
<dbReference type="Gene3D" id="3.30.565.40">
    <property type="entry name" value="Fervidobacterium nodosum Rt17-B1 like"/>
    <property type="match status" value="1"/>
</dbReference>
<dbReference type="AlphaFoldDB" id="A0A923H6E8"/>
<proteinExistence type="predicted"/>
<protein>
    <submittedName>
        <fullName evidence="3">DUF3298 and DUF4163 domain-containing protein</fullName>
    </submittedName>
</protein>
<dbReference type="Pfam" id="PF13739">
    <property type="entry name" value="PdaC"/>
    <property type="match status" value="1"/>
</dbReference>
<dbReference type="InterPro" id="IPR037126">
    <property type="entry name" value="PdaC/RsiV-like_sf"/>
</dbReference>
<reference evidence="3" key="1">
    <citation type="submission" date="2020-08" db="EMBL/GenBank/DDBJ databases">
        <title>Hyunsoonleella sp. strain SJ7 genome sequencing and assembly.</title>
        <authorList>
            <person name="Kim I."/>
        </authorList>
    </citation>
    <scope>NUCLEOTIDE SEQUENCE</scope>
    <source>
        <strain evidence="3">SJ7</strain>
    </source>
</reference>
<dbReference type="InterPro" id="IPR025303">
    <property type="entry name" value="PdaC"/>
</dbReference>
<sequence>MRKKIFLGVSFVFFFISCKDEPKTIAFSEVEKTTKNNAIVQIHIPEASQENIIGKNINAEIERFVAGVLSIGEPEIDSKNLSLEEEIEAFNTAYKDFIKDFPESNQIWEAQIDGEVTFSSPGIITIAITSYLNTGGAHGNTNISFLNFDATTGKPIQNENLFKNIDGFKALAKSYFNKAVEDRSVLFEPDSFSLPANMGYTEEGIILLYNPYEIAPYAKGIIDFTIPFENAEGYLAFQGL</sequence>
<comment type="caution">
    <text evidence="3">The sequence shown here is derived from an EMBL/GenBank/DDBJ whole genome shotgun (WGS) entry which is preliminary data.</text>
</comment>
<name>A0A923H6E8_9FLAO</name>
<feature type="domain" description="Deacetylase PdaC" evidence="2">
    <location>
        <begin position="35"/>
        <end position="141"/>
    </location>
</feature>
<dbReference type="Gene3D" id="3.90.640.20">
    <property type="entry name" value="Heat-shock cognate protein, ATPase"/>
    <property type="match status" value="1"/>
</dbReference>
<dbReference type="InterPro" id="IPR021729">
    <property type="entry name" value="DUF3298"/>
</dbReference>
<dbReference type="Proteomes" id="UP000656244">
    <property type="component" value="Unassembled WGS sequence"/>
</dbReference>
<evidence type="ECO:0000313" key="4">
    <source>
        <dbReference type="Proteomes" id="UP000656244"/>
    </source>
</evidence>
<evidence type="ECO:0000259" key="1">
    <source>
        <dbReference type="Pfam" id="PF11738"/>
    </source>
</evidence>
<evidence type="ECO:0000313" key="3">
    <source>
        <dbReference type="EMBL" id="MBC3756811.1"/>
    </source>
</evidence>
<organism evidence="3 4">
    <name type="scientific">Hyunsoonleella aquatilis</name>
    <dbReference type="NCBI Taxonomy" id="2762758"/>
    <lineage>
        <taxon>Bacteria</taxon>
        <taxon>Pseudomonadati</taxon>
        <taxon>Bacteroidota</taxon>
        <taxon>Flavobacteriia</taxon>
        <taxon>Flavobacteriales</taxon>
        <taxon>Flavobacteriaceae</taxon>
    </lineage>
</organism>
<accession>A0A923H6E8</accession>
<gene>
    <name evidence="3" type="ORF">H7U19_00230</name>
</gene>
<dbReference type="PROSITE" id="PS51257">
    <property type="entry name" value="PROKAR_LIPOPROTEIN"/>
    <property type="match status" value="1"/>
</dbReference>
<keyword evidence="4" id="KW-1185">Reference proteome</keyword>